<organism evidence="1">
    <name type="scientific">Arundo donax</name>
    <name type="common">Giant reed</name>
    <name type="synonym">Donax arundinaceus</name>
    <dbReference type="NCBI Taxonomy" id="35708"/>
    <lineage>
        <taxon>Eukaryota</taxon>
        <taxon>Viridiplantae</taxon>
        <taxon>Streptophyta</taxon>
        <taxon>Embryophyta</taxon>
        <taxon>Tracheophyta</taxon>
        <taxon>Spermatophyta</taxon>
        <taxon>Magnoliopsida</taxon>
        <taxon>Liliopsida</taxon>
        <taxon>Poales</taxon>
        <taxon>Poaceae</taxon>
        <taxon>PACMAD clade</taxon>
        <taxon>Arundinoideae</taxon>
        <taxon>Arundineae</taxon>
        <taxon>Arundo</taxon>
    </lineage>
</organism>
<dbReference type="AlphaFoldDB" id="A0A0A9C4R7"/>
<accession>A0A0A9C4R7</accession>
<evidence type="ECO:0000313" key="1">
    <source>
        <dbReference type="EMBL" id="JAD71289.1"/>
    </source>
</evidence>
<name>A0A0A9C4R7_ARUDO</name>
<sequence length="64" mass="7483">MRLQSVLESRSITNWRLKVDYRSPIFYDYLVTWFSLLASSYMKSLSVEKLTNYLSVIALLPATC</sequence>
<dbReference type="EMBL" id="GBRH01226606">
    <property type="protein sequence ID" value="JAD71289.1"/>
    <property type="molecule type" value="Transcribed_RNA"/>
</dbReference>
<reference evidence="1" key="1">
    <citation type="submission" date="2014-09" db="EMBL/GenBank/DDBJ databases">
        <authorList>
            <person name="Magalhaes I.L.F."/>
            <person name="Oliveira U."/>
            <person name="Santos F.R."/>
            <person name="Vidigal T.H.D.A."/>
            <person name="Brescovit A.D."/>
            <person name="Santos A.J."/>
        </authorList>
    </citation>
    <scope>NUCLEOTIDE SEQUENCE</scope>
    <source>
        <tissue evidence="1">Shoot tissue taken approximately 20 cm above the soil surface</tissue>
    </source>
</reference>
<reference evidence="1" key="2">
    <citation type="journal article" date="2015" name="Data Brief">
        <title>Shoot transcriptome of the giant reed, Arundo donax.</title>
        <authorList>
            <person name="Barrero R.A."/>
            <person name="Guerrero F.D."/>
            <person name="Moolhuijzen P."/>
            <person name="Goolsby J.A."/>
            <person name="Tidwell J."/>
            <person name="Bellgard S.E."/>
            <person name="Bellgard M.I."/>
        </authorList>
    </citation>
    <scope>NUCLEOTIDE SEQUENCE</scope>
    <source>
        <tissue evidence="1">Shoot tissue taken approximately 20 cm above the soil surface</tissue>
    </source>
</reference>
<protein>
    <submittedName>
        <fullName evidence="1">Uncharacterized protein</fullName>
    </submittedName>
</protein>
<proteinExistence type="predicted"/>